<dbReference type="InterPro" id="IPR011013">
    <property type="entry name" value="Gal_mutarotase_sf_dom"/>
</dbReference>
<dbReference type="InterPro" id="IPR008183">
    <property type="entry name" value="Aldose_1/G6P_1-epimerase"/>
</dbReference>
<comment type="similarity">
    <text evidence="2 5">Belongs to the aldose epimerase family.</text>
</comment>
<name>A0ABU9SRN6_9ALTE</name>
<protein>
    <recommendedName>
        <fullName evidence="5">Aldose 1-epimerase</fullName>
        <ecNumber evidence="5">5.1.3.3</ecNumber>
    </recommendedName>
</protein>
<proteinExistence type="inferred from homology"/>
<dbReference type="InterPro" id="IPR015443">
    <property type="entry name" value="Aldose_1-epimerase"/>
</dbReference>
<dbReference type="RefSeq" id="WP_342880965.1">
    <property type="nucleotide sequence ID" value="NZ_JBBMQS010000002.1"/>
</dbReference>
<evidence type="ECO:0000313" key="7">
    <source>
        <dbReference type="Proteomes" id="UP001461163"/>
    </source>
</evidence>
<organism evidence="6 7">
    <name type="scientific">Paraglaciecola mesophila</name>
    <dbReference type="NCBI Taxonomy" id="197222"/>
    <lineage>
        <taxon>Bacteria</taxon>
        <taxon>Pseudomonadati</taxon>
        <taxon>Pseudomonadota</taxon>
        <taxon>Gammaproteobacteria</taxon>
        <taxon>Alteromonadales</taxon>
        <taxon>Alteromonadaceae</taxon>
        <taxon>Paraglaciecola</taxon>
    </lineage>
</organism>
<dbReference type="SUPFAM" id="SSF74650">
    <property type="entry name" value="Galactose mutarotase-like"/>
    <property type="match status" value="1"/>
</dbReference>
<comment type="pathway">
    <text evidence="1 5">Carbohydrate metabolism; hexose metabolism.</text>
</comment>
<dbReference type="PANTHER" id="PTHR10091">
    <property type="entry name" value="ALDOSE-1-EPIMERASE"/>
    <property type="match status" value="1"/>
</dbReference>
<accession>A0ABU9SRN6</accession>
<dbReference type="PANTHER" id="PTHR10091:SF0">
    <property type="entry name" value="GALACTOSE MUTAROTASE"/>
    <property type="match status" value="1"/>
</dbReference>
<dbReference type="InterPro" id="IPR014718">
    <property type="entry name" value="GH-type_carb-bd"/>
</dbReference>
<gene>
    <name evidence="6" type="ORF">WNY77_03980</name>
</gene>
<sequence length="375" mass="41669">MLCLPALLNAQEGESDVVVTQEVWGQYEGEEIKRFTLSNQYGMRVSVTNWGAYVTSIVVPDKQGAFEDVVLGYDSADEYVRDCCYNGATVGRFANRIAGGHFRIDGKPVQLSVKRDGGNKGNHAHGGEVGFNKKLWHARQVRGGVEMRYLSLDGEEGYPGNANVTVLYRLNANNEFTVSFSATSDKTTPVNLISHIYFNLTGNQKRDIEQHKLRVDASDLVQVKKGLLPTGKLMRVEGTPFDLTIAATLHERLTSEHEQLKLANGQDKTHGGFDHTWVFNRYDGKLQHQVQLYEPDSGRVLDILTTQPGVHVYTGNFMNGSAIGKQGKAMTFRSGVALETQHFADSVNQPQFPSTLLRPGETYSESTVYRFGSRQ</sequence>
<evidence type="ECO:0000256" key="5">
    <source>
        <dbReference type="PIRNR" id="PIRNR005096"/>
    </source>
</evidence>
<reference evidence="6 7" key="1">
    <citation type="submission" date="2024-03" db="EMBL/GenBank/DDBJ databases">
        <title>Community enrichment and isolation of bacterial strains for fucoidan degradation.</title>
        <authorList>
            <person name="Sichert A."/>
        </authorList>
    </citation>
    <scope>NUCLEOTIDE SEQUENCE [LARGE SCALE GENOMIC DNA]</scope>
    <source>
        <strain evidence="6 7">AS12</strain>
    </source>
</reference>
<evidence type="ECO:0000256" key="4">
    <source>
        <dbReference type="ARBA" id="ARBA00023277"/>
    </source>
</evidence>
<dbReference type="NCBIfam" id="NF008277">
    <property type="entry name" value="PRK11055.1"/>
    <property type="match status" value="1"/>
</dbReference>
<evidence type="ECO:0000256" key="3">
    <source>
        <dbReference type="ARBA" id="ARBA00023235"/>
    </source>
</evidence>
<keyword evidence="7" id="KW-1185">Reference proteome</keyword>
<dbReference type="InterPro" id="IPR047215">
    <property type="entry name" value="Galactose_mutarotase-like"/>
</dbReference>
<dbReference type="Gene3D" id="2.70.98.10">
    <property type="match status" value="1"/>
</dbReference>
<evidence type="ECO:0000256" key="2">
    <source>
        <dbReference type="ARBA" id="ARBA00006206"/>
    </source>
</evidence>
<evidence type="ECO:0000256" key="1">
    <source>
        <dbReference type="ARBA" id="ARBA00005028"/>
    </source>
</evidence>
<dbReference type="Proteomes" id="UP001461163">
    <property type="component" value="Unassembled WGS sequence"/>
</dbReference>
<dbReference type="Pfam" id="PF01263">
    <property type="entry name" value="Aldose_epim"/>
    <property type="match status" value="1"/>
</dbReference>
<keyword evidence="4 5" id="KW-0119">Carbohydrate metabolism</keyword>
<comment type="catalytic activity">
    <reaction evidence="5">
        <text>alpha-D-glucose = beta-D-glucose</text>
        <dbReference type="Rhea" id="RHEA:10264"/>
        <dbReference type="ChEBI" id="CHEBI:15903"/>
        <dbReference type="ChEBI" id="CHEBI:17925"/>
        <dbReference type="EC" id="5.1.3.3"/>
    </reaction>
</comment>
<dbReference type="EC" id="5.1.3.3" evidence="5"/>
<comment type="caution">
    <text evidence="6">The sequence shown here is derived from an EMBL/GenBank/DDBJ whole genome shotgun (WGS) entry which is preliminary data.</text>
</comment>
<evidence type="ECO:0000313" key="6">
    <source>
        <dbReference type="EMBL" id="MEM5496552.1"/>
    </source>
</evidence>
<dbReference type="GO" id="GO:0016853">
    <property type="term" value="F:isomerase activity"/>
    <property type="evidence" value="ECO:0007669"/>
    <property type="project" value="UniProtKB-KW"/>
</dbReference>
<dbReference type="CDD" id="cd09019">
    <property type="entry name" value="galactose_mutarotase_like"/>
    <property type="match status" value="1"/>
</dbReference>
<dbReference type="PIRSF" id="PIRSF005096">
    <property type="entry name" value="GALM"/>
    <property type="match status" value="1"/>
</dbReference>
<dbReference type="EMBL" id="JBBMQS010000002">
    <property type="protein sequence ID" value="MEM5496552.1"/>
    <property type="molecule type" value="Genomic_DNA"/>
</dbReference>
<keyword evidence="3 5" id="KW-0413">Isomerase</keyword>